<sequence length="256" mass="28642">MADDGWTSVPRGKKSRKPQPLTGAPAPSRNLTVEDITRDFDAKTKQWRLTACRKQLIKQVDWAVGAREDALTIERYVCIGSGSLSRDNVECRRRSMWQIVVFLDLATYLVDRNRLSHSQRSGSDEDGAGASHCIWASDPAYTELDTAFLLTKGVEVVPIGRTDMGFGGMRQHLREGTLLYEPFVDMNAHMVKDMVDAEVALYIGSSIGGLKERQSDVGELAKTFCIGKSVRTFPSFDVDPNIFDGMTIYWKEESHD</sequence>
<evidence type="ECO:0000259" key="2">
    <source>
        <dbReference type="Pfam" id="PF07985"/>
    </source>
</evidence>
<feature type="domain" description="SRR1-like" evidence="2">
    <location>
        <begin position="67"/>
        <end position="250"/>
    </location>
</feature>
<dbReference type="Proteomes" id="UP001056384">
    <property type="component" value="Chromosome 4"/>
</dbReference>
<name>A0A9Q9EIA6_9PEZI</name>
<dbReference type="EMBL" id="CP099421">
    <property type="protein sequence ID" value="USW52606.1"/>
    <property type="molecule type" value="Genomic_DNA"/>
</dbReference>
<protein>
    <submittedName>
        <fullName evidence="3">SRR1-like domain-containing protein</fullName>
    </submittedName>
</protein>
<evidence type="ECO:0000313" key="4">
    <source>
        <dbReference type="Proteomes" id="UP001056384"/>
    </source>
</evidence>
<dbReference type="InterPro" id="IPR012942">
    <property type="entry name" value="SRR1-like"/>
</dbReference>
<proteinExistence type="predicted"/>
<dbReference type="OrthoDB" id="5318346at2759"/>
<dbReference type="PANTHER" id="PTHR42080">
    <property type="entry name" value="SRR1 DOMAIN-CONTAINING PROTEIN"/>
    <property type="match status" value="1"/>
</dbReference>
<organism evidence="3 4">
    <name type="scientific">Septoria linicola</name>
    <dbReference type="NCBI Taxonomy" id="215465"/>
    <lineage>
        <taxon>Eukaryota</taxon>
        <taxon>Fungi</taxon>
        <taxon>Dikarya</taxon>
        <taxon>Ascomycota</taxon>
        <taxon>Pezizomycotina</taxon>
        <taxon>Dothideomycetes</taxon>
        <taxon>Dothideomycetidae</taxon>
        <taxon>Mycosphaerellales</taxon>
        <taxon>Mycosphaerellaceae</taxon>
        <taxon>Septoria</taxon>
    </lineage>
</organism>
<dbReference type="Pfam" id="PF07985">
    <property type="entry name" value="SRR1"/>
    <property type="match status" value="1"/>
</dbReference>
<dbReference type="AlphaFoldDB" id="A0A9Q9EIA6"/>
<evidence type="ECO:0000256" key="1">
    <source>
        <dbReference type="SAM" id="MobiDB-lite"/>
    </source>
</evidence>
<gene>
    <name evidence="3" type="ORF">Slin15195_G059250</name>
</gene>
<dbReference type="PANTHER" id="PTHR42080:SF1">
    <property type="entry name" value="SRR1-LIKE DOMAIN-CONTAINING PROTEIN"/>
    <property type="match status" value="1"/>
</dbReference>
<evidence type="ECO:0000313" key="3">
    <source>
        <dbReference type="EMBL" id="USW52606.1"/>
    </source>
</evidence>
<feature type="region of interest" description="Disordered" evidence="1">
    <location>
        <begin position="1"/>
        <end position="29"/>
    </location>
</feature>
<accession>A0A9Q9EIA6</accession>
<keyword evidence="4" id="KW-1185">Reference proteome</keyword>
<reference evidence="3" key="1">
    <citation type="submission" date="2022-06" db="EMBL/GenBank/DDBJ databases">
        <title>Complete genome sequences of two strains of the flax pathogen Septoria linicola.</title>
        <authorList>
            <person name="Lapalu N."/>
            <person name="Simon A."/>
            <person name="Demenou B."/>
            <person name="Paumier D."/>
            <person name="Guillot M.-P."/>
            <person name="Gout L."/>
            <person name="Valade R."/>
        </authorList>
    </citation>
    <scope>NUCLEOTIDE SEQUENCE</scope>
    <source>
        <strain evidence="3">SE15195</strain>
    </source>
</reference>